<organism evidence="5 6">
    <name type="scientific">Trichoglossum hirsutum</name>
    <dbReference type="NCBI Taxonomy" id="265104"/>
    <lineage>
        <taxon>Eukaryota</taxon>
        <taxon>Fungi</taxon>
        <taxon>Dikarya</taxon>
        <taxon>Ascomycota</taxon>
        <taxon>Pezizomycotina</taxon>
        <taxon>Geoglossomycetes</taxon>
        <taxon>Geoglossales</taxon>
        <taxon>Geoglossaceae</taxon>
        <taxon>Trichoglossum</taxon>
    </lineage>
</organism>
<evidence type="ECO:0000259" key="4">
    <source>
        <dbReference type="PROSITE" id="PS51203"/>
    </source>
</evidence>
<reference evidence="5" key="1">
    <citation type="submission" date="2021-03" db="EMBL/GenBank/DDBJ databases">
        <title>Comparative genomics and phylogenomic investigation of the class Geoglossomycetes provide insights into ecological specialization and systematics.</title>
        <authorList>
            <person name="Melie T."/>
            <person name="Pirro S."/>
            <person name="Miller A.N."/>
            <person name="Quandt A."/>
        </authorList>
    </citation>
    <scope>NUCLEOTIDE SEQUENCE</scope>
    <source>
        <strain evidence="5">CAQ_001_2017</strain>
    </source>
</reference>
<feature type="compositionally biased region" description="Low complexity" evidence="2">
    <location>
        <begin position="334"/>
        <end position="344"/>
    </location>
</feature>
<dbReference type="Gene3D" id="1.25.40.10">
    <property type="entry name" value="Tetratricopeptide repeat domain"/>
    <property type="match status" value="1"/>
</dbReference>
<evidence type="ECO:0000259" key="3">
    <source>
        <dbReference type="PROSITE" id="PS51048"/>
    </source>
</evidence>
<dbReference type="CDD" id="cd06466">
    <property type="entry name" value="p23_CS_SGT1_like"/>
    <property type="match status" value="1"/>
</dbReference>
<dbReference type="Proteomes" id="UP000750711">
    <property type="component" value="Unassembled WGS sequence"/>
</dbReference>
<feature type="compositionally biased region" description="Polar residues" evidence="2">
    <location>
        <begin position="167"/>
        <end position="182"/>
    </location>
</feature>
<evidence type="ECO:0008006" key="7">
    <source>
        <dbReference type="Google" id="ProtNLM"/>
    </source>
</evidence>
<dbReference type="GO" id="GO:0051087">
    <property type="term" value="F:protein-folding chaperone binding"/>
    <property type="evidence" value="ECO:0007669"/>
    <property type="project" value="InterPro"/>
</dbReference>
<keyword evidence="6" id="KW-1185">Reference proteome</keyword>
<feature type="compositionally biased region" description="Basic and acidic residues" evidence="2">
    <location>
        <begin position="320"/>
        <end position="333"/>
    </location>
</feature>
<feature type="domain" description="CS" evidence="4">
    <location>
        <begin position="184"/>
        <end position="275"/>
    </location>
</feature>
<proteinExistence type="inferred from homology"/>
<feature type="compositionally biased region" description="Basic and acidic residues" evidence="2">
    <location>
        <begin position="152"/>
        <end position="165"/>
    </location>
</feature>
<feature type="region of interest" description="Disordered" evidence="2">
    <location>
        <begin position="302"/>
        <end position="386"/>
    </location>
</feature>
<dbReference type="InterPro" id="IPR044563">
    <property type="entry name" value="Sgt1-like"/>
</dbReference>
<feature type="region of interest" description="Disordered" evidence="2">
    <location>
        <begin position="122"/>
        <end position="182"/>
    </location>
</feature>
<dbReference type="InterPro" id="IPR011990">
    <property type="entry name" value="TPR-like_helical_dom_sf"/>
</dbReference>
<dbReference type="InterPro" id="IPR007052">
    <property type="entry name" value="CS_dom"/>
</dbReference>
<accession>A0A9P8LIH9</accession>
<dbReference type="InterPro" id="IPR008978">
    <property type="entry name" value="HSP20-like_chaperone"/>
</dbReference>
<dbReference type="AlphaFoldDB" id="A0A9P8LIH9"/>
<evidence type="ECO:0000313" key="6">
    <source>
        <dbReference type="Proteomes" id="UP000750711"/>
    </source>
</evidence>
<dbReference type="PROSITE" id="PS51048">
    <property type="entry name" value="SGS"/>
    <property type="match status" value="1"/>
</dbReference>
<feature type="domain" description="SGS" evidence="3">
    <location>
        <begin position="312"/>
        <end position="443"/>
    </location>
</feature>
<dbReference type="InterPro" id="IPR007699">
    <property type="entry name" value="SGS_dom"/>
</dbReference>
<gene>
    <name evidence="5" type="ORF">GP486_000736</name>
</gene>
<feature type="compositionally biased region" description="Acidic residues" evidence="2">
    <location>
        <begin position="367"/>
        <end position="383"/>
    </location>
</feature>
<comment type="similarity">
    <text evidence="1">Belongs to the SGT1 family.</text>
</comment>
<dbReference type="EMBL" id="JAGHQM010000053">
    <property type="protein sequence ID" value="KAH0565879.1"/>
    <property type="molecule type" value="Genomic_DNA"/>
</dbReference>
<feature type="compositionally biased region" description="Basic and acidic residues" evidence="2">
    <location>
        <begin position="126"/>
        <end position="141"/>
    </location>
</feature>
<evidence type="ECO:0000256" key="2">
    <source>
        <dbReference type="SAM" id="MobiDB-lite"/>
    </source>
</evidence>
<dbReference type="Pfam" id="PF05002">
    <property type="entry name" value="SGS"/>
    <property type="match status" value="1"/>
</dbReference>
<name>A0A9P8LIH9_9PEZI</name>
<evidence type="ECO:0000313" key="5">
    <source>
        <dbReference type="EMBL" id="KAH0565879.1"/>
    </source>
</evidence>
<dbReference type="Gene3D" id="2.60.40.790">
    <property type="match status" value="1"/>
</dbReference>
<sequence>MATQALEAFNTGNYALAATLYTTLLSQYPSTLDYYVKRSTAYQRTADYASALSDAEIATMLAHKRGKKDVLATAQLRRGIALYMLGRYGDATICFEAVKKLNDKERGLDIWVGKCEKGLNELPDDDERRLGNVKEIPDVEVPKSGSRTSSGEGKENVKPDDDRKKGQSSAPAQNPVTNTVQTPADKIRHEWYQTGQNVVFTLLAKGVPKDKATIDIQEESLSISFPLASGAAYDFSLDPLYGSINPSTSTYNIYSTKIEITLKKSTPGQNWKALEGTAPIKGKGKAIDTSEEGPAIELTTAAFATSTQHPPSYPTSSKRGPKDWDKLAADLTKKGTSATANSKSKSSKKPSDGDATQPPSSSADRAEGDDTALTYDDDDDEGDPVNSFFKKLYKDADPDTRRAMVKSYQESNGTALSTNWSEVGKKKVEVSPPEGMVAKKWGE</sequence>
<comment type="caution">
    <text evidence="5">The sequence shown here is derived from an EMBL/GenBank/DDBJ whole genome shotgun (WGS) entry which is preliminary data.</text>
</comment>
<evidence type="ECO:0000256" key="1">
    <source>
        <dbReference type="ARBA" id="ARBA00008509"/>
    </source>
</evidence>
<feature type="compositionally biased region" description="Polar residues" evidence="2">
    <location>
        <begin position="302"/>
        <end position="318"/>
    </location>
</feature>
<dbReference type="PANTHER" id="PTHR45862">
    <property type="entry name" value="PROTEIN SGT1 HOMOLOG"/>
    <property type="match status" value="1"/>
</dbReference>
<dbReference type="Pfam" id="PF04969">
    <property type="entry name" value="CS"/>
    <property type="match status" value="1"/>
</dbReference>
<dbReference type="SUPFAM" id="SSF48452">
    <property type="entry name" value="TPR-like"/>
    <property type="match status" value="1"/>
</dbReference>
<dbReference type="PROSITE" id="PS51203">
    <property type="entry name" value="CS"/>
    <property type="match status" value="1"/>
</dbReference>
<dbReference type="SUPFAM" id="SSF49764">
    <property type="entry name" value="HSP20-like chaperones"/>
    <property type="match status" value="1"/>
</dbReference>
<protein>
    <recommendedName>
        <fullName evidence="7">SGS-domain-containing protein</fullName>
    </recommendedName>
</protein>